<comment type="caution">
    <text evidence="1">The sequence shown here is derived from an EMBL/GenBank/DDBJ whole genome shotgun (WGS) entry which is preliminary data.</text>
</comment>
<protein>
    <submittedName>
        <fullName evidence="1">Uncharacterized protein</fullName>
    </submittedName>
</protein>
<organism evidence="1 2">
    <name type="scientific">Pleurodeles waltl</name>
    <name type="common">Iberian ribbed newt</name>
    <dbReference type="NCBI Taxonomy" id="8319"/>
    <lineage>
        <taxon>Eukaryota</taxon>
        <taxon>Metazoa</taxon>
        <taxon>Chordata</taxon>
        <taxon>Craniata</taxon>
        <taxon>Vertebrata</taxon>
        <taxon>Euteleostomi</taxon>
        <taxon>Amphibia</taxon>
        <taxon>Batrachia</taxon>
        <taxon>Caudata</taxon>
        <taxon>Salamandroidea</taxon>
        <taxon>Salamandridae</taxon>
        <taxon>Pleurodelinae</taxon>
        <taxon>Pleurodeles</taxon>
    </lineage>
</organism>
<keyword evidence="2" id="KW-1185">Reference proteome</keyword>
<proteinExistence type="predicted"/>
<evidence type="ECO:0000313" key="2">
    <source>
        <dbReference type="Proteomes" id="UP001066276"/>
    </source>
</evidence>
<dbReference type="AlphaFoldDB" id="A0AAV7VEJ0"/>
<evidence type="ECO:0000313" key="1">
    <source>
        <dbReference type="EMBL" id="KAJ1198851.1"/>
    </source>
</evidence>
<reference evidence="1" key="1">
    <citation type="journal article" date="2022" name="bioRxiv">
        <title>Sequencing and chromosome-scale assembly of the giantPleurodeles waltlgenome.</title>
        <authorList>
            <person name="Brown T."/>
            <person name="Elewa A."/>
            <person name="Iarovenko S."/>
            <person name="Subramanian E."/>
            <person name="Araus A.J."/>
            <person name="Petzold A."/>
            <person name="Susuki M."/>
            <person name="Suzuki K.-i.T."/>
            <person name="Hayashi T."/>
            <person name="Toyoda A."/>
            <person name="Oliveira C."/>
            <person name="Osipova E."/>
            <person name="Leigh N.D."/>
            <person name="Simon A."/>
            <person name="Yun M.H."/>
        </authorList>
    </citation>
    <scope>NUCLEOTIDE SEQUENCE</scope>
    <source>
        <strain evidence="1">20211129_DDA</strain>
        <tissue evidence="1">Liver</tissue>
    </source>
</reference>
<dbReference type="Proteomes" id="UP001066276">
    <property type="component" value="Chromosome 2_1"/>
</dbReference>
<name>A0AAV7VEJ0_PLEWA</name>
<gene>
    <name evidence="1" type="ORF">NDU88_002690</name>
</gene>
<accession>A0AAV7VEJ0</accession>
<sequence>MIDKCILEFERATCLLRFQRTDLLEAKVGVLLFLERWSDRSPRTGSNETWRCATRKRDSETPQELLVARISSRGPIRRQPI</sequence>
<dbReference type="EMBL" id="JANPWB010000003">
    <property type="protein sequence ID" value="KAJ1198851.1"/>
    <property type="molecule type" value="Genomic_DNA"/>
</dbReference>